<evidence type="ECO:0000313" key="3">
    <source>
        <dbReference type="Proteomes" id="UP000265520"/>
    </source>
</evidence>
<evidence type="ECO:0000256" key="1">
    <source>
        <dbReference type="SAM" id="MobiDB-lite"/>
    </source>
</evidence>
<dbReference type="EMBL" id="LXQA010051264">
    <property type="protein sequence ID" value="MCI03128.1"/>
    <property type="molecule type" value="Genomic_DNA"/>
</dbReference>
<name>A0A392NTE8_9FABA</name>
<protein>
    <submittedName>
        <fullName evidence="2">EVI5-like protein-like</fullName>
    </submittedName>
</protein>
<reference evidence="2 3" key="1">
    <citation type="journal article" date="2018" name="Front. Plant Sci.">
        <title>Red Clover (Trifolium pratense) and Zigzag Clover (T. medium) - A Picture of Genomic Similarities and Differences.</title>
        <authorList>
            <person name="Dluhosova J."/>
            <person name="Istvanek J."/>
            <person name="Nedelnik J."/>
            <person name="Repkova J."/>
        </authorList>
    </citation>
    <scope>NUCLEOTIDE SEQUENCE [LARGE SCALE GENOMIC DNA]</scope>
    <source>
        <strain evidence="3">cv. 10/8</strain>
        <tissue evidence="2">Leaf</tissue>
    </source>
</reference>
<dbReference type="AlphaFoldDB" id="A0A392NTE8"/>
<organism evidence="2 3">
    <name type="scientific">Trifolium medium</name>
    <dbReference type="NCBI Taxonomy" id="97028"/>
    <lineage>
        <taxon>Eukaryota</taxon>
        <taxon>Viridiplantae</taxon>
        <taxon>Streptophyta</taxon>
        <taxon>Embryophyta</taxon>
        <taxon>Tracheophyta</taxon>
        <taxon>Spermatophyta</taxon>
        <taxon>Magnoliopsida</taxon>
        <taxon>eudicotyledons</taxon>
        <taxon>Gunneridae</taxon>
        <taxon>Pentapetalae</taxon>
        <taxon>rosids</taxon>
        <taxon>fabids</taxon>
        <taxon>Fabales</taxon>
        <taxon>Fabaceae</taxon>
        <taxon>Papilionoideae</taxon>
        <taxon>50 kb inversion clade</taxon>
        <taxon>NPAAA clade</taxon>
        <taxon>Hologalegina</taxon>
        <taxon>IRL clade</taxon>
        <taxon>Trifolieae</taxon>
        <taxon>Trifolium</taxon>
    </lineage>
</organism>
<proteinExistence type="predicted"/>
<feature type="non-terminal residue" evidence="2">
    <location>
        <position position="1"/>
    </location>
</feature>
<keyword evidence="3" id="KW-1185">Reference proteome</keyword>
<evidence type="ECO:0000313" key="2">
    <source>
        <dbReference type="EMBL" id="MCI03128.1"/>
    </source>
</evidence>
<dbReference type="Proteomes" id="UP000265520">
    <property type="component" value="Unassembled WGS sequence"/>
</dbReference>
<feature type="compositionally biased region" description="Basic and acidic residues" evidence="1">
    <location>
        <begin position="1"/>
        <end position="27"/>
    </location>
</feature>
<accession>A0A392NTE8</accession>
<comment type="caution">
    <text evidence="2">The sequence shown here is derived from an EMBL/GenBank/DDBJ whole genome shotgun (WGS) entry which is preliminary data.</text>
</comment>
<sequence>ITKRLEELKEEYEKKNGKMSRSGEHSKKPILPSIHSN</sequence>
<feature type="region of interest" description="Disordered" evidence="1">
    <location>
        <begin position="1"/>
        <end position="37"/>
    </location>
</feature>